<accession>A0A363D5G2</accession>
<sequence>MKQIIAIMVLVFLFFGCTQRQTVELKLPNKQKNIAKPAKAAPIKEDKITVVQELEPIDIIESDSKGKVIKEEPVEYEVAPIIEGDKIENQKISTPKGSSENEIENKIEIDTTKVKMKVAFLYPSNLVSKYAKSSINTVSGYLSHQNSDYELVVIDTENESSSRIDSAFQEVKKSNIKNVIALFTPNAIGTLNNVVSGDLKVYLPLIEKKEVSSSNNSLIFGSISYDEQVKKLINYSSGNNVMFYQDSYLSLKLKKSYESVVSDTRLKKEISKHENNFKGIVTGSGLANSTLFLNTDIVKSSLILSQLRSYDVYPKAILSTQLSYDPLLMTLTQDKDRDKLIVANSIDVVDKELRDEIATSGGNIVYEWVDYSTLVGINYLYYGKNSSLVPTKIENNQAIYNPRLFRSTEFGFSEIK</sequence>
<name>A0A363D5G2_9BACT</name>
<evidence type="ECO:0008006" key="3">
    <source>
        <dbReference type="Google" id="ProtNLM"/>
    </source>
</evidence>
<dbReference type="Proteomes" id="UP000251135">
    <property type="component" value="Unassembled WGS sequence"/>
</dbReference>
<comment type="caution">
    <text evidence="1">The sequence shown here is derived from an EMBL/GenBank/DDBJ whole genome shotgun (WGS) entry which is preliminary data.</text>
</comment>
<dbReference type="PROSITE" id="PS51257">
    <property type="entry name" value="PROKAR_LIPOPROTEIN"/>
    <property type="match status" value="1"/>
</dbReference>
<proteinExistence type="predicted"/>
<gene>
    <name evidence="1" type="ORF">B0174_00615</name>
</gene>
<protein>
    <recommendedName>
        <fullName evidence="3">Leucine-binding protein domain-containing protein</fullName>
    </recommendedName>
</protein>
<dbReference type="EMBL" id="MUXE01000001">
    <property type="protein sequence ID" value="PUE66586.1"/>
    <property type="molecule type" value="Genomic_DNA"/>
</dbReference>
<evidence type="ECO:0000313" key="1">
    <source>
        <dbReference type="EMBL" id="PUE66586.1"/>
    </source>
</evidence>
<keyword evidence="2" id="KW-1185">Reference proteome</keyword>
<organism evidence="1 2">
    <name type="scientific">Arcobacter caeni</name>
    <dbReference type="NCBI Taxonomy" id="1912877"/>
    <lineage>
        <taxon>Bacteria</taxon>
        <taxon>Pseudomonadati</taxon>
        <taxon>Campylobacterota</taxon>
        <taxon>Epsilonproteobacteria</taxon>
        <taxon>Campylobacterales</taxon>
        <taxon>Arcobacteraceae</taxon>
        <taxon>Arcobacter</taxon>
    </lineage>
</organism>
<dbReference type="AlphaFoldDB" id="A0A363D5G2"/>
<reference evidence="1 2" key="1">
    <citation type="submission" date="2017-02" db="EMBL/GenBank/DDBJ databases">
        <title>Arcobacter caeni sp. nov, a new Arcobacter species isolated from reclaimed water.</title>
        <authorList>
            <person name="Figueras M.J."/>
            <person name="Perez-Cataluna A."/>
            <person name="Salas-Masso N."/>
        </authorList>
    </citation>
    <scope>NUCLEOTIDE SEQUENCE [LARGE SCALE GENOMIC DNA]</scope>
    <source>
        <strain evidence="1 2">RW17-10</strain>
    </source>
</reference>
<dbReference type="OrthoDB" id="5337863at2"/>
<dbReference type="RefSeq" id="WP_108557698.1">
    <property type="nucleotide sequence ID" value="NZ_MUXE01000001.1"/>
</dbReference>
<evidence type="ECO:0000313" key="2">
    <source>
        <dbReference type="Proteomes" id="UP000251135"/>
    </source>
</evidence>